<evidence type="ECO:0000313" key="3">
    <source>
        <dbReference type="Proteomes" id="UP000008867"/>
    </source>
</evidence>
<keyword evidence="3" id="KW-1185">Reference proteome</keyword>
<dbReference type="Proteomes" id="UP000008867">
    <property type="component" value="Chromosome 1"/>
</dbReference>
<protein>
    <submittedName>
        <fullName evidence="2">Uncharacterized protein</fullName>
    </submittedName>
</protein>
<feature type="compositionally biased region" description="Low complexity" evidence="1">
    <location>
        <begin position="10"/>
        <end position="31"/>
    </location>
</feature>
<dbReference type="AlphaFoldDB" id="E6ZJH9"/>
<feature type="compositionally biased region" description="Basic residues" evidence="1">
    <location>
        <begin position="32"/>
        <end position="42"/>
    </location>
</feature>
<dbReference type="HOGENOM" id="CLU_1525820_0_0_1"/>
<feature type="compositionally biased region" description="Low complexity" evidence="1">
    <location>
        <begin position="55"/>
        <end position="72"/>
    </location>
</feature>
<dbReference type="VEuPathDB" id="FungiDB:sr11433"/>
<accession>E6ZJH9</accession>
<dbReference type="Pfam" id="PF13384">
    <property type="entry name" value="HTH_23"/>
    <property type="match status" value="2"/>
</dbReference>
<evidence type="ECO:0000256" key="1">
    <source>
        <dbReference type="SAM" id="MobiDB-lite"/>
    </source>
</evidence>
<name>E6ZJH9_SPORE</name>
<gene>
    <name evidence="2" type="ORF">sr11433</name>
</gene>
<reference evidence="2 3" key="1">
    <citation type="journal article" date="2010" name="Science">
        <title>Pathogenicity determinants in smut fungi revealed by genome comparison.</title>
        <authorList>
            <person name="Schirawski J."/>
            <person name="Mannhaupt G."/>
            <person name="Muench K."/>
            <person name="Brefort T."/>
            <person name="Schipper K."/>
            <person name="Doehlemann G."/>
            <person name="Di Stasio M."/>
            <person name="Roessel N."/>
            <person name="Mendoza-Mendoza A."/>
            <person name="Pester D."/>
            <person name="Mueller O."/>
            <person name="Winterberg B."/>
            <person name="Meyer E."/>
            <person name="Ghareeb H."/>
            <person name="Wollenberg T."/>
            <person name="Muensterkoetter M."/>
            <person name="Wong P."/>
            <person name="Walter M."/>
            <person name="Stukenbrock E."/>
            <person name="Gueldener U."/>
            <person name="Kahmann R."/>
        </authorList>
    </citation>
    <scope>NUCLEOTIDE SEQUENCE [LARGE SCALE GENOMIC DNA]</scope>
    <source>
        <strain evidence="3">SRZ2</strain>
    </source>
</reference>
<dbReference type="SUPFAM" id="SSF46689">
    <property type="entry name" value="Homeodomain-like"/>
    <property type="match status" value="1"/>
</dbReference>
<dbReference type="OrthoDB" id="2556332at2759"/>
<organism evidence="2 3">
    <name type="scientific">Sporisorium reilianum (strain SRZ2)</name>
    <name type="common">Maize head smut fungus</name>
    <dbReference type="NCBI Taxonomy" id="999809"/>
    <lineage>
        <taxon>Eukaryota</taxon>
        <taxon>Fungi</taxon>
        <taxon>Dikarya</taxon>
        <taxon>Basidiomycota</taxon>
        <taxon>Ustilaginomycotina</taxon>
        <taxon>Ustilaginomycetes</taxon>
        <taxon>Ustilaginales</taxon>
        <taxon>Ustilaginaceae</taxon>
        <taxon>Sporisorium</taxon>
    </lineage>
</organism>
<dbReference type="EMBL" id="FQ311430">
    <property type="protein sequence ID" value="CBQ67482.1"/>
    <property type="molecule type" value="Genomic_DNA"/>
</dbReference>
<dbReference type="InterPro" id="IPR009057">
    <property type="entry name" value="Homeodomain-like_sf"/>
</dbReference>
<dbReference type="Gene3D" id="1.10.10.60">
    <property type="entry name" value="Homeodomain-like"/>
    <property type="match status" value="1"/>
</dbReference>
<feature type="region of interest" description="Disordered" evidence="1">
    <location>
        <begin position="1"/>
        <end position="75"/>
    </location>
</feature>
<evidence type="ECO:0000313" key="2">
    <source>
        <dbReference type="EMBL" id="CBQ67482.1"/>
    </source>
</evidence>
<proteinExistence type="predicted"/>
<dbReference type="eggNOG" id="ENOG502R42P">
    <property type="taxonomic scope" value="Eukaryota"/>
</dbReference>
<sequence>MTTTPPPTTAAPAATTPTAETSTTPASMPTTPKKRSPKKAKGTKAPATPKHESSPDTASPSSPSSPTSSAATRKFTPALKRTAIALRLRGMTVKKIADSLGINYKTAWNYLNRACKNKTDLADAPATEGMSEDDKKEAARSLKIIGWSVKEIADALDMNYKTLWNYLDRQQKMADLPPMAHDPDV</sequence>